<dbReference type="InterPro" id="IPR051678">
    <property type="entry name" value="AGP_Transferase"/>
</dbReference>
<proteinExistence type="predicted"/>
<dbReference type="AlphaFoldDB" id="A0AAU9EFR1"/>
<dbReference type="InterPro" id="IPR002575">
    <property type="entry name" value="Aminoglycoside_PTrfase"/>
</dbReference>
<organism evidence="2 3">
    <name type="scientific">Helicovermis profundi</name>
    <dbReference type="NCBI Taxonomy" id="3065157"/>
    <lineage>
        <taxon>Bacteria</taxon>
        <taxon>Bacillati</taxon>
        <taxon>Bacillota</taxon>
        <taxon>Clostridia</taxon>
        <taxon>Helicovermis</taxon>
    </lineage>
</organism>
<dbReference type="InterPro" id="IPR011009">
    <property type="entry name" value="Kinase-like_dom_sf"/>
</dbReference>
<sequence>MNVKRYSRKEMKIFITNIIGEKCEVMPIGNHELNRHLVYRINTTNNSFVFKFYYKKEVAENEILALRETKFIDIPTPSIIETGFIEDDREWLLMNRIEGFPLAKFAKFINHNNLKDIYYDMGKFLARLHKHSSSKDCRYFKDTTNLTTQTSCKAYFEKQNNDFIENIITNNLNSNIISSAINYYYANLDILDIKSNYSFCHNDYDGRNVLIAKTNGTWKISAILDFERSMYMDRTIDFCFMYINQFHFDKTYENSFFQGYKSVYSLPTNFKKHFEFFLLIQCLRLFSWSKDIVPMLHKTSYDIIKDILNNNVKIDNN</sequence>
<dbReference type="PANTHER" id="PTHR21310:SF15">
    <property type="entry name" value="AMINOGLYCOSIDE PHOSPHOTRANSFERASE DOMAIN-CONTAINING PROTEIN"/>
    <property type="match status" value="1"/>
</dbReference>
<dbReference type="Gene3D" id="3.90.1200.10">
    <property type="match status" value="1"/>
</dbReference>
<dbReference type="KEGG" id="hprf:HLPR_19280"/>
<dbReference type="SUPFAM" id="SSF56112">
    <property type="entry name" value="Protein kinase-like (PK-like)"/>
    <property type="match status" value="1"/>
</dbReference>
<dbReference type="Proteomes" id="UP001321786">
    <property type="component" value="Chromosome"/>
</dbReference>
<dbReference type="EMBL" id="AP028654">
    <property type="protein sequence ID" value="BEP29597.1"/>
    <property type="molecule type" value="Genomic_DNA"/>
</dbReference>
<keyword evidence="3" id="KW-1185">Reference proteome</keyword>
<dbReference type="Gene3D" id="3.30.200.150">
    <property type="match status" value="1"/>
</dbReference>
<evidence type="ECO:0000313" key="2">
    <source>
        <dbReference type="EMBL" id="BEP29597.1"/>
    </source>
</evidence>
<accession>A0AAU9EFR1</accession>
<evidence type="ECO:0000259" key="1">
    <source>
        <dbReference type="Pfam" id="PF01636"/>
    </source>
</evidence>
<reference evidence="2 3" key="1">
    <citation type="submission" date="2023-08" db="EMBL/GenBank/DDBJ databases">
        <title>Helicovermis profunda gen. nov., sp. nov., a novel mesophilic, fermentative bacterium within the Bacillota from a deep-sea hydrothermal vent chimney.</title>
        <authorList>
            <person name="Miyazaki U."/>
            <person name="Mizutani D."/>
            <person name="Hashimoto Y."/>
            <person name="Tame A."/>
            <person name="Sawayama S."/>
            <person name="Miyazaki J."/>
            <person name="Takai K."/>
            <person name="Nakagawa S."/>
        </authorList>
    </citation>
    <scope>NUCLEOTIDE SEQUENCE [LARGE SCALE GENOMIC DNA]</scope>
    <source>
        <strain evidence="2 3">S502</strain>
    </source>
</reference>
<name>A0AAU9EFR1_9FIRM</name>
<dbReference type="PANTHER" id="PTHR21310">
    <property type="entry name" value="AMINOGLYCOSIDE PHOSPHOTRANSFERASE-RELATED-RELATED"/>
    <property type="match status" value="1"/>
</dbReference>
<evidence type="ECO:0000313" key="3">
    <source>
        <dbReference type="Proteomes" id="UP001321786"/>
    </source>
</evidence>
<gene>
    <name evidence="2" type="ORF">HLPR_19280</name>
</gene>
<protein>
    <recommendedName>
        <fullName evidence="1">Aminoglycoside phosphotransferase domain-containing protein</fullName>
    </recommendedName>
</protein>
<feature type="domain" description="Aminoglycoside phosphotransferase" evidence="1">
    <location>
        <begin position="36"/>
        <end position="261"/>
    </location>
</feature>
<dbReference type="Pfam" id="PF01636">
    <property type="entry name" value="APH"/>
    <property type="match status" value="1"/>
</dbReference>